<proteinExistence type="predicted"/>
<dbReference type="EnsemblPlants" id="EMT23014">
    <property type="protein sequence ID" value="EMT23014"/>
    <property type="gene ID" value="F775_23724"/>
</dbReference>
<organism evidence="1">
    <name type="scientific">Aegilops tauschii</name>
    <name type="common">Tausch's goatgrass</name>
    <name type="synonym">Aegilops squarrosa</name>
    <dbReference type="NCBI Taxonomy" id="37682"/>
    <lineage>
        <taxon>Eukaryota</taxon>
        <taxon>Viridiplantae</taxon>
        <taxon>Streptophyta</taxon>
        <taxon>Embryophyta</taxon>
        <taxon>Tracheophyta</taxon>
        <taxon>Spermatophyta</taxon>
        <taxon>Magnoliopsida</taxon>
        <taxon>Liliopsida</taxon>
        <taxon>Poales</taxon>
        <taxon>Poaceae</taxon>
        <taxon>BOP clade</taxon>
        <taxon>Pooideae</taxon>
        <taxon>Triticodae</taxon>
        <taxon>Triticeae</taxon>
        <taxon>Triticinae</taxon>
        <taxon>Aegilops</taxon>
    </lineage>
</organism>
<evidence type="ECO:0000313" key="1">
    <source>
        <dbReference type="EnsemblPlants" id="EMT23014"/>
    </source>
</evidence>
<reference evidence="1" key="1">
    <citation type="submission" date="2015-06" db="UniProtKB">
        <authorList>
            <consortium name="EnsemblPlants"/>
        </authorList>
    </citation>
    <scope>IDENTIFICATION</scope>
</reference>
<name>M8BM40_AEGTA</name>
<dbReference type="AlphaFoldDB" id="M8BM40"/>
<protein>
    <submittedName>
        <fullName evidence="1">Uncharacterized protein</fullName>
    </submittedName>
</protein>
<sequence>MFVWVLGSGGCAAGSVRVPLDGGGDDTNLLRLQTSLPPLLRFVPLPLARSAVATPPEDVLALFLSHIGRGDQFLQCIVDPLLIGNNNKREVISEDLPTIISDVSFPKSMMPETLNVLFSHTVDHGDSWRSCCAIFFCWHLKVGGCVCCLQCLGGNYIIIFGNFGEKLGFLLTENCACYLQCSGGDYRIIFANCVGKLGFLLTNVALLDVRLIILYC</sequence>
<accession>M8BM40</accession>